<feature type="transmembrane region" description="Helical" evidence="1">
    <location>
        <begin position="127"/>
        <end position="147"/>
    </location>
</feature>
<dbReference type="PANTHER" id="PTHR37308:SF1">
    <property type="entry name" value="POLYPRENYL-PHOSPHATE TRANSPORTER"/>
    <property type="match status" value="1"/>
</dbReference>
<dbReference type="InterPro" id="IPR007163">
    <property type="entry name" value="VCA0040-like"/>
</dbReference>
<evidence type="ECO:0000313" key="3">
    <source>
        <dbReference type="Proteomes" id="UP000184232"/>
    </source>
</evidence>
<name>A0A1M6JVB4_9FLAO</name>
<feature type="transmembrane region" description="Helical" evidence="1">
    <location>
        <begin position="159"/>
        <end position="189"/>
    </location>
</feature>
<dbReference type="Pfam" id="PF04018">
    <property type="entry name" value="VCA0040-like"/>
    <property type="match status" value="1"/>
</dbReference>
<feature type="transmembrane region" description="Helical" evidence="1">
    <location>
        <begin position="297"/>
        <end position="314"/>
    </location>
</feature>
<accession>A0A1M6JVB4</accession>
<organism evidence="2 3">
    <name type="scientific">Flavobacterium haoranii</name>
    <dbReference type="NCBI Taxonomy" id="683124"/>
    <lineage>
        <taxon>Bacteria</taxon>
        <taxon>Pseudomonadati</taxon>
        <taxon>Bacteroidota</taxon>
        <taxon>Flavobacteriia</taxon>
        <taxon>Flavobacteriales</taxon>
        <taxon>Flavobacteriaceae</taxon>
        <taxon>Flavobacterium</taxon>
    </lineage>
</organism>
<keyword evidence="1" id="KW-1133">Transmembrane helix</keyword>
<feature type="transmembrane region" description="Helical" evidence="1">
    <location>
        <begin position="103"/>
        <end position="121"/>
    </location>
</feature>
<dbReference type="AlphaFoldDB" id="A0A1M6JVB4"/>
<protein>
    <submittedName>
        <fullName evidence="2">Putative membrane protein</fullName>
    </submittedName>
</protein>
<proteinExistence type="predicted"/>
<sequence>MTMRKIFPDYLLITLKGIAMGAADVVPGVSGGTIAFISGIYQELIDSINKINIGTLKTLKNNGFKAAWGSVNGNFLLALLSGIAISVLTFSKIITHLLETQPILVWSFFFGLVIASIVFIWKEITHWHLKGIIALLIGTILSYYITIAEPTSSPDSYPYLFLSGFLAIIAMILPGVSGAFILLLMGSYQTVIGTINQLREGLTQMNTDLLLQAFTKLAVFAGGAILGLKLFSRVLTWMFAHHKNTTLAMLIGFMIGSLNKIWPWKEVLETRVNSHGETVPFIERSILPIEFVGEPKIFGAIIMALIGFFLIFGLEKLAFKLGKTNS</sequence>
<keyword evidence="1" id="KW-0812">Transmembrane</keyword>
<dbReference type="PANTHER" id="PTHR37308">
    <property type="entry name" value="INTEGRAL MEMBRANE PROTEIN"/>
    <property type="match status" value="1"/>
</dbReference>
<dbReference type="EMBL" id="FQZH01000004">
    <property type="protein sequence ID" value="SHJ50562.1"/>
    <property type="molecule type" value="Genomic_DNA"/>
</dbReference>
<feature type="transmembrane region" description="Helical" evidence="1">
    <location>
        <begin position="71"/>
        <end position="91"/>
    </location>
</feature>
<dbReference type="Proteomes" id="UP000184232">
    <property type="component" value="Unassembled WGS sequence"/>
</dbReference>
<feature type="transmembrane region" description="Helical" evidence="1">
    <location>
        <begin position="209"/>
        <end position="232"/>
    </location>
</feature>
<reference evidence="2 3" key="1">
    <citation type="submission" date="2016-11" db="EMBL/GenBank/DDBJ databases">
        <authorList>
            <person name="Jaros S."/>
            <person name="Januszkiewicz K."/>
            <person name="Wedrychowicz H."/>
        </authorList>
    </citation>
    <scope>NUCLEOTIDE SEQUENCE [LARGE SCALE GENOMIC DNA]</scope>
    <source>
        <strain evidence="2 3">DSM 22807</strain>
    </source>
</reference>
<keyword evidence="1" id="KW-0472">Membrane</keyword>
<evidence type="ECO:0000313" key="2">
    <source>
        <dbReference type="EMBL" id="SHJ50562.1"/>
    </source>
</evidence>
<dbReference type="STRING" id="683124.SAMN05444337_2100"/>
<keyword evidence="3" id="KW-1185">Reference proteome</keyword>
<evidence type="ECO:0000256" key="1">
    <source>
        <dbReference type="SAM" id="Phobius"/>
    </source>
</evidence>
<gene>
    <name evidence="2" type="ORF">SAMN05444337_2100</name>
</gene>